<dbReference type="PROSITE" id="PS51257">
    <property type="entry name" value="PROKAR_LIPOPROTEIN"/>
    <property type="match status" value="1"/>
</dbReference>
<accession>A0A3E4UPH5</accession>
<keyword evidence="1" id="KW-0812">Transmembrane</keyword>
<dbReference type="AlphaFoldDB" id="A0A3E4UPH5"/>
<dbReference type="Pfam" id="PF17561">
    <property type="entry name" value="TssO"/>
    <property type="match status" value="1"/>
</dbReference>
<evidence type="ECO:0000313" key="2">
    <source>
        <dbReference type="EMBL" id="RGM13232.1"/>
    </source>
</evidence>
<protein>
    <recommendedName>
        <fullName evidence="4">Type VI secretion system transmembrane protein TssO</fullName>
    </recommendedName>
</protein>
<reference evidence="2 3" key="1">
    <citation type="submission" date="2018-08" db="EMBL/GenBank/DDBJ databases">
        <title>A genome reference for cultivated species of the human gut microbiota.</title>
        <authorList>
            <person name="Zou Y."/>
            <person name="Xue W."/>
            <person name="Luo G."/>
        </authorList>
    </citation>
    <scope>NUCLEOTIDE SEQUENCE [LARGE SCALE GENOMIC DNA]</scope>
    <source>
        <strain evidence="2 3">TF03-6</strain>
    </source>
</reference>
<evidence type="ECO:0000256" key="1">
    <source>
        <dbReference type="SAM" id="Phobius"/>
    </source>
</evidence>
<keyword evidence="1" id="KW-0472">Membrane</keyword>
<dbReference type="RefSeq" id="WP_117741796.1">
    <property type="nucleotide sequence ID" value="NZ_QSSV01000010.1"/>
</dbReference>
<feature type="transmembrane region" description="Helical" evidence="1">
    <location>
        <begin position="20"/>
        <end position="39"/>
    </location>
</feature>
<name>A0A3E4UPH5_BACSE</name>
<dbReference type="Proteomes" id="UP000261223">
    <property type="component" value="Unassembled WGS sequence"/>
</dbReference>
<evidence type="ECO:0000313" key="3">
    <source>
        <dbReference type="Proteomes" id="UP000261223"/>
    </source>
</evidence>
<dbReference type="EMBL" id="QSSV01000010">
    <property type="protein sequence ID" value="RGM13232.1"/>
    <property type="molecule type" value="Genomic_DNA"/>
</dbReference>
<keyword evidence="1" id="KW-1133">Transmembrane helix</keyword>
<dbReference type="InterPro" id="IPR039449">
    <property type="entry name" value="TssO"/>
</dbReference>
<sequence>MENEKRKEMNNREVLWGRIYVFVLFFLTSLACCLSIFLWNTDFRLFEQKEYVKVKMDRIRNFRQEQQGHKMVIDSLYHKISGFHPGIHAQYEEEDVDYLINNLRNVYEQNNWDKRYKVFLHVADFYEMWMNDKKQLWSIRQNIDMFKANLEECEIGLQKKMDKLQNDMKK</sequence>
<comment type="caution">
    <text evidence="2">The sequence shown here is derived from an EMBL/GenBank/DDBJ whole genome shotgun (WGS) entry which is preliminary data.</text>
</comment>
<gene>
    <name evidence="2" type="ORF">DXC34_09420</name>
</gene>
<evidence type="ECO:0008006" key="4">
    <source>
        <dbReference type="Google" id="ProtNLM"/>
    </source>
</evidence>
<proteinExistence type="predicted"/>
<organism evidence="2 3">
    <name type="scientific">Bacteroides stercoris</name>
    <dbReference type="NCBI Taxonomy" id="46506"/>
    <lineage>
        <taxon>Bacteria</taxon>
        <taxon>Pseudomonadati</taxon>
        <taxon>Bacteroidota</taxon>
        <taxon>Bacteroidia</taxon>
        <taxon>Bacteroidales</taxon>
        <taxon>Bacteroidaceae</taxon>
        <taxon>Bacteroides</taxon>
    </lineage>
</organism>